<dbReference type="EMBL" id="JADQDQ010000004">
    <property type="protein sequence ID" value="MBF9237808.1"/>
    <property type="molecule type" value="Genomic_DNA"/>
</dbReference>
<name>A0ABS0IHI3_9BACT</name>
<reference evidence="2 3" key="1">
    <citation type="submission" date="2020-11" db="EMBL/GenBank/DDBJ databases">
        <authorList>
            <person name="Kim M.K."/>
        </authorList>
    </citation>
    <scope>NUCLEOTIDE SEQUENCE [LARGE SCALE GENOMIC DNA]</scope>
    <source>
        <strain evidence="2 3">BT683</strain>
    </source>
</reference>
<feature type="chain" id="PRO_5047052065" description="DUF4249 family protein" evidence="1">
    <location>
        <begin position="26"/>
        <end position="183"/>
    </location>
</feature>
<organism evidence="2 3">
    <name type="scientific">Hymenobacter jeongseonensis</name>
    <dbReference type="NCBI Taxonomy" id="2791027"/>
    <lineage>
        <taxon>Bacteria</taxon>
        <taxon>Pseudomonadati</taxon>
        <taxon>Bacteroidota</taxon>
        <taxon>Cytophagia</taxon>
        <taxon>Cytophagales</taxon>
        <taxon>Hymenobacteraceae</taxon>
        <taxon>Hymenobacter</taxon>
    </lineage>
</organism>
<evidence type="ECO:0000313" key="2">
    <source>
        <dbReference type="EMBL" id="MBF9237808.1"/>
    </source>
</evidence>
<protein>
    <recommendedName>
        <fullName evidence="4">DUF4249 family protein</fullName>
    </recommendedName>
</protein>
<keyword evidence="3" id="KW-1185">Reference proteome</keyword>
<comment type="caution">
    <text evidence="2">The sequence shown here is derived from an EMBL/GenBank/DDBJ whole genome shotgun (WGS) entry which is preliminary data.</text>
</comment>
<sequence>MTYPLPNRFATACCLSLLLLSGCCANDVCDCQDEQADAVQLSFSPAFGTADLDTIIILRSPLPYLPTNKVETVTLIRTAAQLRDSIRLNNTTPFTQVGSTKLNGYRYAIQYLVQKPGAKPVPITALVIDSVRLSGSLAGDGCCTCYTNAEKTVYATRPKRTGTGSDSTFVVDLKQVPAIPVTK</sequence>
<evidence type="ECO:0000256" key="1">
    <source>
        <dbReference type="SAM" id="SignalP"/>
    </source>
</evidence>
<dbReference type="Proteomes" id="UP000597617">
    <property type="component" value="Unassembled WGS sequence"/>
</dbReference>
<feature type="signal peptide" evidence="1">
    <location>
        <begin position="1"/>
        <end position="25"/>
    </location>
</feature>
<accession>A0ABS0IHI3</accession>
<dbReference type="RefSeq" id="WP_196282191.1">
    <property type="nucleotide sequence ID" value="NZ_JADQDQ010000004.1"/>
</dbReference>
<evidence type="ECO:0008006" key="4">
    <source>
        <dbReference type="Google" id="ProtNLM"/>
    </source>
</evidence>
<proteinExistence type="predicted"/>
<gene>
    <name evidence="2" type="ORF">I2I05_10420</name>
</gene>
<evidence type="ECO:0000313" key="3">
    <source>
        <dbReference type="Proteomes" id="UP000597617"/>
    </source>
</evidence>
<keyword evidence="1" id="KW-0732">Signal</keyword>